<comment type="caution">
    <text evidence="2">The sequence shown here is derived from an EMBL/GenBank/DDBJ whole genome shotgun (WGS) entry which is preliminary data.</text>
</comment>
<keyword evidence="1" id="KW-0732">Signal</keyword>
<feature type="chain" id="PRO_5043573756" evidence="1">
    <location>
        <begin position="26"/>
        <end position="159"/>
    </location>
</feature>
<evidence type="ECO:0000256" key="1">
    <source>
        <dbReference type="SAM" id="SignalP"/>
    </source>
</evidence>
<keyword evidence="3" id="KW-1185">Reference proteome</keyword>
<organism evidence="2 3">
    <name type="scientific">Caerostris extrusa</name>
    <name type="common">Bark spider</name>
    <name type="synonym">Caerostris bankana</name>
    <dbReference type="NCBI Taxonomy" id="172846"/>
    <lineage>
        <taxon>Eukaryota</taxon>
        <taxon>Metazoa</taxon>
        <taxon>Ecdysozoa</taxon>
        <taxon>Arthropoda</taxon>
        <taxon>Chelicerata</taxon>
        <taxon>Arachnida</taxon>
        <taxon>Araneae</taxon>
        <taxon>Araneomorphae</taxon>
        <taxon>Entelegynae</taxon>
        <taxon>Araneoidea</taxon>
        <taxon>Araneidae</taxon>
        <taxon>Caerostris</taxon>
    </lineage>
</organism>
<evidence type="ECO:0000313" key="2">
    <source>
        <dbReference type="EMBL" id="GIY66900.1"/>
    </source>
</evidence>
<name>A0AAV4VBM9_CAEEX</name>
<reference evidence="2 3" key="1">
    <citation type="submission" date="2021-06" db="EMBL/GenBank/DDBJ databases">
        <title>Caerostris extrusa draft genome.</title>
        <authorList>
            <person name="Kono N."/>
            <person name="Arakawa K."/>
        </authorList>
    </citation>
    <scope>NUCLEOTIDE SEQUENCE [LARGE SCALE GENOMIC DNA]</scope>
</reference>
<dbReference type="AlphaFoldDB" id="A0AAV4VBM9"/>
<proteinExistence type="predicted"/>
<protein>
    <submittedName>
        <fullName evidence="2">Uncharacterized protein</fullName>
    </submittedName>
</protein>
<dbReference type="Proteomes" id="UP001054945">
    <property type="component" value="Unassembled WGS sequence"/>
</dbReference>
<sequence>MKFLVKLTFLFTLLLALFAVQETEAKSSIKKTDQSGSLSRSHRIQEAAQSFAHSSAYSYSCCQYRQHPGTVAQTCTLQFGAQPCGTPCGTLSGHQEFAGGHYGNEYYNHQPVGLALLMDMAVTVTELVDSVLEFTEEVAMPLKTDGGERRSRTTKHFCT</sequence>
<accession>A0AAV4VBM9</accession>
<feature type="signal peptide" evidence="1">
    <location>
        <begin position="1"/>
        <end position="25"/>
    </location>
</feature>
<gene>
    <name evidence="2" type="ORF">CEXT_660201</name>
</gene>
<evidence type="ECO:0000313" key="3">
    <source>
        <dbReference type="Proteomes" id="UP001054945"/>
    </source>
</evidence>
<dbReference type="EMBL" id="BPLR01014169">
    <property type="protein sequence ID" value="GIY66900.1"/>
    <property type="molecule type" value="Genomic_DNA"/>
</dbReference>